<proteinExistence type="predicted"/>
<protein>
    <submittedName>
        <fullName evidence="2">Uncharacterized protein</fullName>
    </submittedName>
</protein>
<dbReference type="Gene3D" id="3.40.225.10">
    <property type="entry name" value="Class II aldolase/adducin N-terminal domain"/>
    <property type="match status" value="1"/>
</dbReference>
<accession>A0A2T6KG40</accession>
<keyword evidence="3" id="KW-1185">Reference proteome</keyword>
<organism evidence="2 3">
    <name type="scientific">Yoonia sediminilitoris</name>
    <dbReference type="NCBI Taxonomy" id="1286148"/>
    <lineage>
        <taxon>Bacteria</taxon>
        <taxon>Pseudomonadati</taxon>
        <taxon>Pseudomonadota</taxon>
        <taxon>Alphaproteobacteria</taxon>
        <taxon>Rhodobacterales</taxon>
        <taxon>Paracoccaceae</taxon>
        <taxon>Yoonia</taxon>
    </lineage>
</organism>
<feature type="compositionally biased region" description="Basic and acidic residues" evidence="1">
    <location>
        <begin position="87"/>
        <end position="100"/>
    </location>
</feature>
<evidence type="ECO:0000313" key="2">
    <source>
        <dbReference type="EMBL" id="PUB14296.1"/>
    </source>
</evidence>
<evidence type="ECO:0000256" key="1">
    <source>
        <dbReference type="SAM" id="MobiDB-lite"/>
    </source>
</evidence>
<dbReference type="Proteomes" id="UP000244523">
    <property type="component" value="Unassembled WGS sequence"/>
</dbReference>
<feature type="region of interest" description="Disordered" evidence="1">
    <location>
        <begin position="1"/>
        <end position="25"/>
    </location>
</feature>
<feature type="region of interest" description="Disordered" evidence="1">
    <location>
        <begin position="71"/>
        <end position="106"/>
    </location>
</feature>
<evidence type="ECO:0000313" key="3">
    <source>
        <dbReference type="Proteomes" id="UP000244523"/>
    </source>
</evidence>
<comment type="caution">
    <text evidence="2">The sequence shown here is derived from an EMBL/GenBank/DDBJ whole genome shotgun (WGS) entry which is preliminary data.</text>
</comment>
<dbReference type="AlphaFoldDB" id="A0A2T6KG40"/>
<dbReference type="EMBL" id="QBUD01000006">
    <property type="protein sequence ID" value="PUB14296.1"/>
    <property type="molecule type" value="Genomic_DNA"/>
</dbReference>
<reference evidence="2 3" key="1">
    <citation type="submission" date="2018-04" db="EMBL/GenBank/DDBJ databases">
        <title>Genomic Encyclopedia of Archaeal and Bacterial Type Strains, Phase II (KMG-II): from individual species to whole genera.</title>
        <authorList>
            <person name="Goeker M."/>
        </authorList>
    </citation>
    <scope>NUCLEOTIDE SEQUENCE [LARGE SCALE GENOMIC DNA]</scope>
    <source>
        <strain evidence="2 3">DSM 29955</strain>
    </source>
</reference>
<gene>
    <name evidence="2" type="ORF">C8N45_106170</name>
</gene>
<sequence>MGADKRITNDGGGNTSAKVTGRDPLNGNDVAVLWLKGSGGDIGSIKMDGFATLDIDKLNALKEIYRSMDLEDEAASQSTGNHTGRARTPDELRADLEFAHGHIPRK</sequence>
<dbReference type="InterPro" id="IPR036409">
    <property type="entry name" value="Aldolase_II/adducin_N_sf"/>
</dbReference>
<dbReference type="SUPFAM" id="SSF53639">
    <property type="entry name" value="AraD/HMP-PK domain-like"/>
    <property type="match status" value="1"/>
</dbReference>
<name>A0A2T6KG40_9RHOB</name>